<dbReference type="GO" id="GO:0038023">
    <property type="term" value="F:signaling receptor activity"/>
    <property type="evidence" value="ECO:0007669"/>
    <property type="project" value="Ensembl"/>
</dbReference>
<evidence type="ECO:0000256" key="8">
    <source>
        <dbReference type="ARBA" id="ARBA00022737"/>
    </source>
</evidence>
<evidence type="ECO:0000256" key="17">
    <source>
        <dbReference type="SAM" id="SignalP"/>
    </source>
</evidence>
<evidence type="ECO:0000259" key="18">
    <source>
        <dbReference type="PROSITE" id="PS50026"/>
    </source>
</evidence>
<dbReference type="OMA" id="YTNWHKE"/>
<evidence type="ECO:0000256" key="3">
    <source>
        <dbReference type="ARBA" id="ARBA00022553"/>
    </source>
</evidence>
<evidence type="ECO:0000313" key="20">
    <source>
        <dbReference type="Ensembl" id="ENSVURP00010007015.1"/>
    </source>
</evidence>
<evidence type="ECO:0000256" key="2">
    <source>
        <dbReference type="ARBA" id="ARBA00022536"/>
    </source>
</evidence>
<keyword evidence="21" id="KW-1185">Reference proteome</keyword>
<dbReference type="InterPro" id="IPR000742">
    <property type="entry name" value="EGF"/>
</dbReference>
<dbReference type="InterPro" id="IPR051505">
    <property type="entry name" value="C-type_lectin_domain"/>
</dbReference>
<feature type="disulfide bond" evidence="14">
    <location>
        <begin position="316"/>
        <end position="333"/>
    </location>
</feature>
<keyword evidence="5 16" id="KW-0812">Transmembrane</keyword>
<dbReference type="SMART" id="SM00179">
    <property type="entry name" value="EGF_CA"/>
    <property type="match status" value="4"/>
</dbReference>
<feature type="domain" description="C-type lectin" evidence="19">
    <location>
        <begin position="39"/>
        <end position="172"/>
    </location>
</feature>
<feature type="signal peptide" evidence="17">
    <location>
        <begin position="1"/>
        <end position="24"/>
    </location>
</feature>
<dbReference type="SMART" id="SM00034">
    <property type="entry name" value="CLECT"/>
    <property type="match status" value="1"/>
</dbReference>
<proteinExistence type="predicted"/>
<dbReference type="PROSITE" id="PS00010">
    <property type="entry name" value="ASX_HYDROXYL"/>
    <property type="match status" value="3"/>
</dbReference>
<evidence type="ECO:0000256" key="10">
    <source>
        <dbReference type="ARBA" id="ARBA00023136"/>
    </source>
</evidence>
<keyword evidence="10 16" id="KW-0472">Membrane</keyword>
<feature type="domain" description="EGF-like" evidence="18">
    <location>
        <begin position="432"/>
        <end position="472"/>
    </location>
</feature>
<dbReference type="InterPro" id="IPR009030">
    <property type="entry name" value="Growth_fac_rcpt_cys_sf"/>
</dbReference>
<evidence type="ECO:0000256" key="5">
    <source>
        <dbReference type="ARBA" id="ARBA00022692"/>
    </source>
</evidence>
<evidence type="ECO:0000259" key="19">
    <source>
        <dbReference type="PROSITE" id="PS50041"/>
    </source>
</evidence>
<dbReference type="STRING" id="29139.ENSVURP00010007015"/>
<reference evidence="20" key="2">
    <citation type="submission" date="2025-08" db="UniProtKB">
        <authorList>
            <consortium name="Ensembl"/>
        </authorList>
    </citation>
    <scope>IDENTIFICATION</scope>
</reference>
<dbReference type="InterPro" id="IPR016187">
    <property type="entry name" value="CTDL_fold"/>
</dbReference>
<dbReference type="InterPro" id="IPR001304">
    <property type="entry name" value="C-type_lectin-like"/>
</dbReference>
<dbReference type="FunFam" id="2.10.25.10:FF:000005">
    <property type="entry name" value="Fibrillin 2"/>
    <property type="match status" value="1"/>
</dbReference>
<evidence type="ECO:0000256" key="11">
    <source>
        <dbReference type="ARBA" id="ARBA00023157"/>
    </source>
</evidence>
<feature type="chain" id="PRO_5021478400" evidence="17">
    <location>
        <begin position="25"/>
        <end position="700"/>
    </location>
</feature>
<evidence type="ECO:0000256" key="6">
    <source>
        <dbReference type="ARBA" id="ARBA00022729"/>
    </source>
</evidence>
<evidence type="ECO:0000256" key="12">
    <source>
        <dbReference type="ARBA" id="ARBA00023170"/>
    </source>
</evidence>
<feature type="compositionally biased region" description="Basic and acidic residues" evidence="15">
    <location>
        <begin position="484"/>
        <end position="512"/>
    </location>
</feature>
<evidence type="ECO:0000256" key="1">
    <source>
        <dbReference type="ARBA" id="ARBA00004479"/>
    </source>
</evidence>
<accession>A0A4X2KCX0</accession>
<keyword evidence="6 17" id="KW-0732">Signal</keyword>
<dbReference type="GeneTree" id="ENSGT00940000156996"/>
<dbReference type="FunFam" id="2.10.25.10:FF:000606">
    <property type="entry name" value="Complement component C1q receptor"/>
    <property type="match status" value="1"/>
</dbReference>
<dbReference type="GO" id="GO:0098609">
    <property type="term" value="P:cell-cell adhesion"/>
    <property type="evidence" value="ECO:0007669"/>
    <property type="project" value="Ensembl"/>
</dbReference>
<reference evidence="21" key="1">
    <citation type="submission" date="2018-12" db="EMBL/GenBank/DDBJ databases">
        <authorList>
            <person name="Yazar S."/>
        </authorList>
    </citation>
    <scope>NUCLEOTIDE SEQUENCE [LARGE SCALE GENOMIC DNA]</scope>
</reference>
<dbReference type="Proteomes" id="UP000314987">
    <property type="component" value="Unassembled WGS sequence"/>
</dbReference>
<dbReference type="GO" id="GO:0005509">
    <property type="term" value="F:calcium ion binding"/>
    <property type="evidence" value="ECO:0007669"/>
    <property type="project" value="InterPro"/>
</dbReference>
<dbReference type="GO" id="GO:0001525">
    <property type="term" value="P:angiogenesis"/>
    <property type="evidence" value="ECO:0007669"/>
    <property type="project" value="Ensembl"/>
</dbReference>
<dbReference type="Gene3D" id="2.10.25.10">
    <property type="entry name" value="Laminin"/>
    <property type="match status" value="5"/>
</dbReference>
<keyword evidence="8" id="KW-0677">Repeat</keyword>
<feature type="domain" description="EGF-like" evidence="18">
    <location>
        <begin position="390"/>
        <end position="431"/>
    </location>
</feature>
<keyword evidence="12" id="KW-0675">Receptor</keyword>
<sequence length="700" mass="75398">MGSTLLPLILLLLSQMLFGPKSWAGASIEKEEEAAAVCAGTACYTAHWGKLSAAEAQLGCKTNGGNLATVKSEEEAQHILEALAQLPESEAPARMVRFWIGLQREKGKCMDPDDSLRGFSWLGGAENTSYSNWYKDPTSTCLSKRCASLLVDLSSSSLAAAHSIPKWSESPCGTLGFPGRNTEGYVCKFSFKGMCHPVALGGPGEVTYRTPFRATSTSLAAVPFASVANVNCGYEGEKRSHYLVCKERSPNLFDWGTPGPFCASPNHGCAFNNGGCQQECLEGGDGSFLCGCRPGYRLLDDLVSCIPRDPCHPNPCRGKAKCSPGGPGQHYECQCPAGFQPTPNRLDCDDVDECSRSPCAHNCVNTPGSFHCTCQPGYEPHGHNGMKCWDMDECAGDGSPCAQLCINTEGSFQCACQKGYETAGEDGTQCQDVDECAEEGNPCESLCYNGPGSFLCGCRPGWTLAPNGVSCIANHTVSGLPDGSHQEKDEKEGEKMNEMENEREEKEKEKDNSGSSPSVLDSTKRPEVTLGASVPYNVAPTMGGPSQQTNPPITQEPSRPPILSRKPRIQVISSIIHPTVIATDGGSQKGESLANGSDDTDDQKLLLFYILGTVAAILLLLVMALGLVFYCKKKAKRAEKKSPQNAADCYSWVPEQAETREVENEHRCLSGSIIPWLWELLWVIDLEMKGSSISSISFYE</sequence>
<dbReference type="PANTHER" id="PTHR14789:SF8">
    <property type="entry name" value="C-TYPE LECTIN DOMAIN FAMILY 14 MEMBER A PRECURSOR-RELATED"/>
    <property type="match status" value="1"/>
</dbReference>
<dbReference type="InterPro" id="IPR000152">
    <property type="entry name" value="EGF-type_Asp/Asn_hydroxyl_site"/>
</dbReference>
<evidence type="ECO:0000256" key="4">
    <source>
        <dbReference type="ARBA" id="ARBA00022583"/>
    </source>
</evidence>
<feature type="domain" description="EGF-like" evidence="18">
    <location>
        <begin position="350"/>
        <end position="384"/>
    </location>
</feature>
<protein>
    <submittedName>
        <fullName evidence="20">CD93 molecule</fullName>
    </submittedName>
</protein>
<dbReference type="Ensembl" id="ENSVURT00010007924.1">
    <property type="protein sequence ID" value="ENSVURP00010007015.1"/>
    <property type="gene ID" value="ENSVURG00010005436.1"/>
</dbReference>
<feature type="compositionally biased region" description="Polar residues" evidence="15">
    <location>
        <begin position="544"/>
        <end position="557"/>
    </location>
</feature>
<keyword evidence="2 14" id="KW-0245">EGF-like domain</keyword>
<evidence type="ECO:0000256" key="15">
    <source>
        <dbReference type="SAM" id="MobiDB-lite"/>
    </source>
</evidence>
<keyword evidence="9 16" id="KW-1133">Transmembrane helix</keyword>
<dbReference type="InterPro" id="IPR001881">
    <property type="entry name" value="EGF-like_Ca-bd_dom"/>
</dbReference>
<keyword evidence="3" id="KW-0597">Phosphoprotein</keyword>
<gene>
    <name evidence="20" type="primary">CD93</name>
</gene>
<keyword evidence="11 14" id="KW-1015">Disulfide bond</keyword>
<dbReference type="AlphaFoldDB" id="A0A4X2KCX0"/>
<keyword evidence="7" id="KW-0430">Lectin</keyword>
<keyword evidence="4" id="KW-0254">Endocytosis</keyword>
<feature type="transmembrane region" description="Helical" evidence="16">
    <location>
        <begin position="606"/>
        <end position="631"/>
    </location>
</feature>
<dbReference type="InterPro" id="IPR016186">
    <property type="entry name" value="C-type_lectin-like/link_sf"/>
</dbReference>
<dbReference type="SUPFAM" id="SSF57184">
    <property type="entry name" value="Growth factor receptor domain"/>
    <property type="match status" value="1"/>
</dbReference>
<keyword evidence="13" id="KW-0325">Glycoprotein</keyword>
<evidence type="ECO:0000256" key="7">
    <source>
        <dbReference type="ARBA" id="ARBA00022734"/>
    </source>
</evidence>
<dbReference type="GO" id="GO:0005886">
    <property type="term" value="C:plasma membrane"/>
    <property type="evidence" value="ECO:0007669"/>
    <property type="project" value="Ensembl"/>
</dbReference>
<dbReference type="PANTHER" id="PTHR14789">
    <property type="entry name" value="CHONDROLECTIN VARIANT CHODLFDELTAE"/>
    <property type="match status" value="1"/>
</dbReference>
<dbReference type="InterPro" id="IPR018097">
    <property type="entry name" value="EGF_Ca-bd_CS"/>
</dbReference>
<evidence type="ECO:0000256" key="16">
    <source>
        <dbReference type="SAM" id="Phobius"/>
    </source>
</evidence>
<comment type="subcellular location">
    <subcellularLocation>
        <location evidence="1">Membrane</location>
        <topology evidence="1">Single-pass type I membrane protein</topology>
    </subcellularLocation>
</comment>
<comment type="caution">
    <text evidence="14">Lacks conserved residue(s) required for the propagation of feature annotation.</text>
</comment>
<dbReference type="Pfam" id="PF00059">
    <property type="entry name" value="Lectin_C"/>
    <property type="match status" value="1"/>
</dbReference>
<dbReference type="SUPFAM" id="SSF56436">
    <property type="entry name" value="C-type lectin-like"/>
    <property type="match status" value="1"/>
</dbReference>
<dbReference type="GO" id="GO:0006897">
    <property type="term" value="P:endocytosis"/>
    <property type="evidence" value="ECO:0007669"/>
    <property type="project" value="UniProtKB-KW"/>
</dbReference>
<name>A0A4X2KCX0_VOMUR</name>
<dbReference type="SMART" id="SM00181">
    <property type="entry name" value="EGF"/>
    <property type="match status" value="5"/>
</dbReference>
<evidence type="ECO:0000256" key="13">
    <source>
        <dbReference type="ARBA" id="ARBA00023180"/>
    </source>
</evidence>
<organism evidence="20 21">
    <name type="scientific">Vombatus ursinus</name>
    <name type="common">Common wombat</name>
    <dbReference type="NCBI Taxonomy" id="29139"/>
    <lineage>
        <taxon>Eukaryota</taxon>
        <taxon>Metazoa</taxon>
        <taxon>Chordata</taxon>
        <taxon>Craniata</taxon>
        <taxon>Vertebrata</taxon>
        <taxon>Euteleostomi</taxon>
        <taxon>Mammalia</taxon>
        <taxon>Metatheria</taxon>
        <taxon>Diprotodontia</taxon>
        <taxon>Vombatidae</taxon>
        <taxon>Vombatus</taxon>
    </lineage>
</organism>
<dbReference type="FunFam" id="2.10.25.10:FF:000009">
    <property type="entry name" value="Low-density lipoprotein receptor isoform 1"/>
    <property type="match status" value="1"/>
</dbReference>
<reference evidence="20" key="3">
    <citation type="submission" date="2025-09" db="UniProtKB">
        <authorList>
            <consortium name="Ensembl"/>
        </authorList>
    </citation>
    <scope>IDENTIFICATION</scope>
</reference>
<dbReference type="InterPro" id="IPR049883">
    <property type="entry name" value="NOTCH1_EGF-like"/>
</dbReference>
<dbReference type="Pfam" id="PF07645">
    <property type="entry name" value="EGF_CA"/>
    <property type="match status" value="3"/>
</dbReference>
<dbReference type="PROSITE" id="PS50026">
    <property type="entry name" value="EGF_3"/>
    <property type="match status" value="4"/>
</dbReference>
<dbReference type="Gene3D" id="3.10.100.10">
    <property type="entry name" value="Mannose-Binding Protein A, subunit A"/>
    <property type="match status" value="1"/>
</dbReference>
<feature type="domain" description="EGF-like" evidence="18">
    <location>
        <begin position="307"/>
        <end position="349"/>
    </location>
</feature>
<dbReference type="PROSITE" id="PS01186">
    <property type="entry name" value="EGF_2"/>
    <property type="match status" value="2"/>
</dbReference>
<dbReference type="GO" id="GO:0030246">
    <property type="term" value="F:carbohydrate binding"/>
    <property type="evidence" value="ECO:0007669"/>
    <property type="project" value="UniProtKB-KW"/>
</dbReference>
<evidence type="ECO:0000256" key="9">
    <source>
        <dbReference type="ARBA" id="ARBA00022989"/>
    </source>
</evidence>
<dbReference type="GO" id="GO:0001849">
    <property type="term" value="F:complement component C1q complex binding"/>
    <property type="evidence" value="ECO:0007669"/>
    <property type="project" value="Ensembl"/>
</dbReference>
<dbReference type="CDD" id="cd00054">
    <property type="entry name" value="EGF_CA"/>
    <property type="match status" value="2"/>
</dbReference>
<evidence type="ECO:0000256" key="14">
    <source>
        <dbReference type="PROSITE-ProRule" id="PRU00076"/>
    </source>
</evidence>
<dbReference type="PROSITE" id="PS01187">
    <property type="entry name" value="EGF_CA"/>
    <property type="match status" value="2"/>
</dbReference>
<evidence type="ECO:0000313" key="21">
    <source>
        <dbReference type="Proteomes" id="UP000314987"/>
    </source>
</evidence>
<dbReference type="PROSITE" id="PS50041">
    <property type="entry name" value="C_TYPE_LECTIN_2"/>
    <property type="match status" value="1"/>
</dbReference>
<dbReference type="SUPFAM" id="SSF57196">
    <property type="entry name" value="EGF/Laminin"/>
    <property type="match status" value="2"/>
</dbReference>
<feature type="region of interest" description="Disordered" evidence="15">
    <location>
        <begin position="477"/>
        <end position="561"/>
    </location>
</feature>